<proteinExistence type="predicted"/>
<accession>A0A8T0D1E1</accession>
<sequence length="181" mass="19869">MSTLSDTSERGGPTSHFPYGAPFGSISVPTSCNGHSVDNVTVSGTAFDQPPRTIERMTDMTNAVARLETGTPEVRNLMTHFPQSTFTDDNCPTNPLVQRPNNCDQQTAPTVLPHVGDYDQEHFGPNTLVFHSSEEAESFDSHNIVPIPPVLTGTFYFWLCKVTADVVDPVYTEQAHKITNQ</sequence>
<protein>
    <submittedName>
        <fullName evidence="1">Uncharacterized protein</fullName>
    </submittedName>
</protein>
<evidence type="ECO:0000313" key="2">
    <source>
        <dbReference type="Proteomes" id="UP000699462"/>
    </source>
</evidence>
<dbReference type="Proteomes" id="UP000699462">
    <property type="component" value="Unassembled WGS sequence"/>
</dbReference>
<evidence type="ECO:0000313" key="1">
    <source>
        <dbReference type="EMBL" id="KAF8560804.1"/>
    </source>
</evidence>
<dbReference type="AlphaFoldDB" id="A0A8T0D1E1"/>
<reference evidence="1 2" key="1">
    <citation type="submission" date="2019-07" db="EMBL/GenBank/DDBJ databases">
        <title>Annotation for the trematode Paragonimus westermani.</title>
        <authorList>
            <person name="Choi Y.-J."/>
        </authorList>
    </citation>
    <scope>NUCLEOTIDE SEQUENCE [LARGE SCALE GENOMIC DNA]</scope>
    <source>
        <strain evidence="1">180907_Pwestermani</strain>
    </source>
</reference>
<dbReference type="EMBL" id="JTDF01022226">
    <property type="protein sequence ID" value="KAF8560804.1"/>
    <property type="molecule type" value="Genomic_DNA"/>
</dbReference>
<name>A0A8T0D1E1_9TREM</name>
<comment type="caution">
    <text evidence="1">The sequence shown here is derived from an EMBL/GenBank/DDBJ whole genome shotgun (WGS) entry which is preliminary data.</text>
</comment>
<keyword evidence="2" id="KW-1185">Reference proteome</keyword>
<gene>
    <name evidence="1" type="ORF">P879_00737</name>
</gene>
<dbReference type="OrthoDB" id="6255315at2759"/>
<organism evidence="1 2">
    <name type="scientific">Paragonimus westermani</name>
    <dbReference type="NCBI Taxonomy" id="34504"/>
    <lineage>
        <taxon>Eukaryota</taxon>
        <taxon>Metazoa</taxon>
        <taxon>Spiralia</taxon>
        <taxon>Lophotrochozoa</taxon>
        <taxon>Platyhelminthes</taxon>
        <taxon>Trematoda</taxon>
        <taxon>Digenea</taxon>
        <taxon>Plagiorchiida</taxon>
        <taxon>Troglotremata</taxon>
        <taxon>Troglotrematidae</taxon>
        <taxon>Paragonimus</taxon>
    </lineage>
</organism>